<reference evidence="3 4" key="1">
    <citation type="journal article" date="2010" name="PLoS ONE">
        <title>The glycobiome of the rumen bacterium Butyrivibrio proteoclasticus B316(T) highlights adaptation to a polysaccharide-rich environment.</title>
        <authorList>
            <person name="Kelly W.J."/>
            <person name="Leahy S.C."/>
            <person name="Altermann E."/>
            <person name="Yeoman C.J."/>
            <person name="Dunne J.C."/>
            <person name="Kong Z."/>
            <person name="Pacheco D.M."/>
            <person name="Li D."/>
            <person name="Noel S.J."/>
            <person name="Moon C.D."/>
            <person name="Cookson A.L."/>
            <person name="Attwood G.T."/>
        </authorList>
    </citation>
    <scope>NUCLEOTIDE SEQUENCE [LARGE SCALE GENOMIC DNA]</scope>
    <source>
        <strain evidence="4">ATCC 51982 / DSM 14932 / B316</strain>
    </source>
</reference>
<accession>E0RYU1</accession>
<dbReference type="STRING" id="515622.bpr_I2052"/>
<feature type="transmembrane region" description="Helical" evidence="1">
    <location>
        <begin position="57"/>
        <end position="80"/>
    </location>
</feature>
<dbReference type="Gene3D" id="3.30.70.270">
    <property type="match status" value="1"/>
</dbReference>
<dbReference type="KEGG" id="bpb:bpr_I2052"/>
<keyword evidence="1" id="KW-0472">Membrane</keyword>
<dbReference type="InterPro" id="IPR000160">
    <property type="entry name" value="GGDEF_dom"/>
</dbReference>
<proteinExistence type="predicted"/>
<dbReference type="SMART" id="SM00267">
    <property type="entry name" value="GGDEF"/>
    <property type="match status" value="1"/>
</dbReference>
<protein>
    <submittedName>
        <fullName evidence="3">GGDEF domain-containing protein</fullName>
    </submittedName>
</protein>
<dbReference type="HOGENOM" id="CLU_1213106_0_0_9"/>
<dbReference type="InterPro" id="IPR029787">
    <property type="entry name" value="Nucleotide_cyclase"/>
</dbReference>
<dbReference type="EMBL" id="CP001810">
    <property type="protein sequence ID" value="ADL34786.1"/>
    <property type="molecule type" value="Genomic_DNA"/>
</dbReference>
<sequence>MNTGYHDRSKKARIYGSIIIYKIISLVILIALTIIMTFTFFIEKNKVTDANNRPVSVIFYIMGFCIFLFALSIILDFYIIKRTVSIGRHLNKLAYIDKLTGIPNRYSCDLLFENFNSPELLPETGFLLLKINNLIAINKDKSHSNGNFLISEFSSILEDVSQEYGYVGRNGGNEFIVLMEKCDSTKLEMFLMNLTKRIRGYNEMNVGDPLEIAYSKVLNLDEHKEKISEMISLGYKRLREIPQILS</sequence>
<evidence type="ECO:0000313" key="3">
    <source>
        <dbReference type="EMBL" id="ADL34786.1"/>
    </source>
</evidence>
<organism evidence="3 4">
    <name type="scientific">Butyrivibrio proteoclasticus (strain ATCC 51982 / DSM 14932 / B316)</name>
    <name type="common">Clostridium proteoclasticum</name>
    <dbReference type="NCBI Taxonomy" id="515622"/>
    <lineage>
        <taxon>Bacteria</taxon>
        <taxon>Bacillati</taxon>
        <taxon>Bacillota</taxon>
        <taxon>Clostridia</taxon>
        <taxon>Lachnospirales</taxon>
        <taxon>Lachnospiraceae</taxon>
        <taxon>Butyrivibrio</taxon>
    </lineage>
</organism>
<name>E0RYU1_BUTPB</name>
<dbReference type="eggNOG" id="COG2199">
    <property type="taxonomic scope" value="Bacteria"/>
</dbReference>
<keyword evidence="1" id="KW-1133">Transmembrane helix</keyword>
<dbReference type="Proteomes" id="UP000001299">
    <property type="component" value="Chromosome 1"/>
</dbReference>
<feature type="domain" description="GGDEF" evidence="2">
    <location>
        <begin position="122"/>
        <end position="246"/>
    </location>
</feature>
<evidence type="ECO:0000256" key="1">
    <source>
        <dbReference type="SAM" id="Phobius"/>
    </source>
</evidence>
<dbReference type="InterPro" id="IPR043128">
    <property type="entry name" value="Rev_trsase/Diguanyl_cyclase"/>
</dbReference>
<gene>
    <name evidence="3" type="ordered locus">bpr_I2052</name>
</gene>
<feature type="transmembrane region" description="Helical" evidence="1">
    <location>
        <begin position="20"/>
        <end position="42"/>
    </location>
</feature>
<evidence type="ECO:0000313" key="4">
    <source>
        <dbReference type="Proteomes" id="UP000001299"/>
    </source>
</evidence>
<dbReference type="AlphaFoldDB" id="E0RYU1"/>
<dbReference type="NCBIfam" id="TIGR00254">
    <property type="entry name" value="GGDEF"/>
    <property type="match status" value="1"/>
</dbReference>
<keyword evidence="1" id="KW-0812">Transmembrane</keyword>
<keyword evidence="4" id="KW-1185">Reference proteome</keyword>
<evidence type="ECO:0000259" key="2">
    <source>
        <dbReference type="PROSITE" id="PS50887"/>
    </source>
</evidence>
<dbReference type="RefSeq" id="WP_013281440.1">
    <property type="nucleotide sequence ID" value="NC_014387.1"/>
</dbReference>
<dbReference type="PROSITE" id="PS50887">
    <property type="entry name" value="GGDEF"/>
    <property type="match status" value="1"/>
</dbReference>
<dbReference type="Pfam" id="PF00990">
    <property type="entry name" value="GGDEF"/>
    <property type="match status" value="1"/>
</dbReference>
<dbReference type="SUPFAM" id="SSF55073">
    <property type="entry name" value="Nucleotide cyclase"/>
    <property type="match status" value="1"/>
</dbReference>